<organism evidence="6 7">
    <name type="scientific">Rubrimonas cliftonensis</name>
    <dbReference type="NCBI Taxonomy" id="89524"/>
    <lineage>
        <taxon>Bacteria</taxon>
        <taxon>Pseudomonadati</taxon>
        <taxon>Pseudomonadota</taxon>
        <taxon>Alphaproteobacteria</taxon>
        <taxon>Rhodobacterales</taxon>
        <taxon>Paracoccaceae</taxon>
        <taxon>Rubrimonas</taxon>
    </lineage>
</organism>
<feature type="domain" description="O-methyltransferase dimerisation" evidence="5">
    <location>
        <begin position="43"/>
        <end position="118"/>
    </location>
</feature>
<dbReference type="InterPro" id="IPR036390">
    <property type="entry name" value="WH_DNA-bd_sf"/>
</dbReference>
<proteinExistence type="predicted"/>
<dbReference type="Pfam" id="PF08100">
    <property type="entry name" value="Dimerisation"/>
    <property type="match status" value="1"/>
</dbReference>
<keyword evidence="2 6" id="KW-0808">Transferase</keyword>
<evidence type="ECO:0000313" key="6">
    <source>
        <dbReference type="EMBL" id="SEA44983.1"/>
    </source>
</evidence>
<evidence type="ECO:0000256" key="1">
    <source>
        <dbReference type="ARBA" id="ARBA00022603"/>
    </source>
</evidence>
<evidence type="ECO:0000313" key="7">
    <source>
        <dbReference type="Proteomes" id="UP000198703"/>
    </source>
</evidence>
<dbReference type="GO" id="GO:0008171">
    <property type="term" value="F:O-methyltransferase activity"/>
    <property type="evidence" value="ECO:0007669"/>
    <property type="project" value="InterPro"/>
</dbReference>
<dbReference type="Pfam" id="PF00891">
    <property type="entry name" value="Methyltransf_2"/>
    <property type="match status" value="1"/>
</dbReference>
<sequence length="365" mass="38918">MSLRDRWRRFRNARLGDARFQRWAAGFPFTRPVALKSARALFDLTAGFVYSQILYSCVKLGVFEALADEPLTLDALARRIGLERDAAERLLRAAASLRLAERCDDGRWTLGDLGAAMLGAAGVREMVEHHAALYADLADPVALLKNRGGRIGDYWAYSRNAAAGALTPEKVADYSALMAASQATFLEDVVAAAPLRGRRRLLDVGGGEGRFVCAAAKAAPGLELAVFDLPAVAERAEARFAQDGVPARAHGGDFFNDALPEGYDLISLIRVCFDHDDAPALRLLGAVRKATPAGGAVMVAETMAGTPGAEPVGDAYFGFYLLAMGSGRPRTAAELTALLRAAGFGAVREARTARPMLARVLVATP</sequence>
<keyword evidence="3" id="KW-0949">S-adenosyl-L-methionine</keyword>
<keyword evidence="7" id="KW-1185">Reference proteome</keyword>
<evidence type="ECO:0000259" key="5">
    <source>
        <dbReference type="Pfam" id="PF08100"/>
    </source>
</evidence>
<dbReference type="PIRSF" id="PIRSF005739">
    <property type="entry name" value="O-mtase"/>
    <property type="match status" value="1"/>
</dbReference>
<dbReference type="Gene3D" id="1.10.10.10">
    <property type="entry name" value="Winged helix-like DNA-binding domain superfamily/Winged helix DNA-binding domain"/>
    <property type="match status" value="1"/>
</dbReference>
<keyword evidence="1 6" id="KW-0489">Methyltransferase</keyword>
<dbReference type="InterPro" id="IPR029063">
    <property type="entry name" value="SAM-dependent_MTases_sf"/>
</dbReference>
<evidence type="ECO:0000256" key="3">
    <source>
        <dbReference type="ARBA" id="ARBA00022691"/>
    </source>
</evidence>
<dbReference type="EMBL" id="FNQM01000005">
    <property type="protein sequence ID" value="SEA44983.1"/>
    <property type="molecule type" value="Genomic_DNA"/>
</dbReference>
<dbReference type="InterPro" id="IPR016461">
    <property type="entry name" value="COMT-like"/>
</dbReference>
<dbReference type="OrthoDB" id="7418600at2"/>
<accession>A0A1H4BA16</accession>
<dbReference type="PANTHER" id="PTHR43712">
    <property type="entry name" value="PUTATIVE (AFU_ORTHOLOGUE AFUA_4G14580)-RELATED"/>
    <property type="match status" value="1"/>
</dbReference>
<dbReference type="SUPFAM" id="SSF46785">
    <property type="entry name" value="Winged helix' DNA-binding domain"/>
    <property type="match status" value="1"/>
</dbReference>
<dbReference type="PANTHER" id="PTHR43712:SF2">
    <property type="entry name" value="O-METHYLTRANSFERASE CICE"/>
    <property type="match status" value="1"/>
</dbReference>
<feature type="domain" description="O-methyltransferase C-terminal" evidence="4">
    <location>
        <begin position="135"/>
        <end position="344"/>
    </location>
</feature>
<dbReference type="AlphaFoldDB" id="A0A1H4BA16"/>
<reference evidence="6 7" key="1">
    <citation type="submission" date="2016-10" db="EMBL/GenBank/DDBJ databases">
        <authorList>
            <person name="de Groot N.N."/>
        </authorList>
    </citation>
    <scope>NUCLEOTIDE SEQUENCE [LARGE SCALE GENOMIC DNA]</scope>
    <source>
        <strain evidence="6 7">DSM 15345</strain>
    </source>
</reference>
<name>A0A1H4BA16_9RHOB</name>
<dbReference type="PROSITE" id="PS51683">
    <property type="entry name" value="SAM_OMT_II"/>
    <property type="match status" value="1"/>
</dbReference>
<dbReference type="InterPro" id="IPR012967">
    <property type="entry name" value="COMT_dimerisation"/>
</dbReference>
<dbReference type="GO" id="GO:0046983">
    <property type="term" value="F:protein dimerization activity"/>
    <property type="evidence" value="ECO:0007669"/>
    <property type="project" value="InterPro"/>
</dbReference>
<evidence type="ECO:0000256" key="2">
    <source>
        <dbReference type="ARBA" id="ARBA00022679"/>
    </source>
</evidence>
<dbReference type="InterPro" id="IPR036388">
    <property type="entry name" value="WH-like_DNA-bd_sf"/>
</dbReference>
<evidence type="ECO:0000259" key="4">
    <source>
        <dbReference type="Pfam" id="PF00891"/>
    </source>
</evidence>
<dbReference type="GO" id="GO:0032259">
    <property type="term" value="P:methylation"/>
    <property type="evidence" value="ECO:0007669"/>
    <property type="project" value="UniProtKB-KW"/>
</dbReference>
<dbReference type="Gene3D" id="1.10.287.1350">
    <property type="match status" value="1"/>
</dbReference>
<dbReference type="InterPro" id="IPR001077">
    <property type="entry name" value="COMT_C"/>
</dbReference>
<protein>
    <submittedName>
        <fullName evidence="6">Demethylspheroidene O-methyltransferase</fullName>
    </submittedName>
</protein>
<dbReference type="Proteomes" id="UP000198703">
    <property type="component" value="Unassembled WGS sequence"/>
</dbReference>
<dbReference type="SUPFAM" id="SSF53335">
    <property type="entry name" value="S-adenosyl-L-methionine-dependent methyltransferases"/>
    <property type="match status" value="1"/>
</dbReference>
<dbReference type="STRING" id="89524.SAMN05444370_10598"/>
<gene>
    <name evidence="6" type="ORF">SAMN05444370_10598</name>
</gene>
<dbReference type="Gene3D" id="3.40.50.150">
    <property type="entry name" value="Vaccinia Virus protein VP39"/>
    <property type="match status" value="1"/>
</dbReference>